<dbReference type="EMBL" id="UINC01136147">
    <property type="protein sequence ID" value="SVD20730.1"/>
    <property type="molecule type" value="Genomic_DNA"/>
</dbReference>
<protein>
    <submittedName>
        <fullName evidence="1">Uncharacterized protein</fullName>
    </submittedName>
</protein>
<dbReference type="AlphaFoldDB" id="A0A382TF16"/>
<proteinExistence type="predicted"/>
<reference evidence="1" key="1">
    <citation type="submission" date="2018-05" db="EMBL/GenBank/DDBJ databases">
        <authorList>
            <person name="Lanie J.A."/>
            <person name="Ng W.-L."/>
            <person name="Kazmierczak K.M."/>
            <person name="Andrzejewski T.M."/>
            <person name="Davidsen T.M."/>
            <person name="Wayne K.J."/>
            <person name="Tettelin H."/>
            <person name="Glass J.I."/>
            <person name="Rusch D."/>
            <person name="Podicherti R."/>
            <person name="Tsui H.-C.T."/>
            <person name="Winkler M.E."/>
        </authorList>
    </citation>
    <scope>NUCLEOTIDE SEQUENCE</scope>
</reference>
<feature type="non-terminal residue" evidence="1">
    <location>
        <position position="32"/>
    </location>
</feature>
<organism evidence="1">
    <name type="scientific">marine metagenome</name>
    <dbReference type="NCBI Taxonomy" id="408172"/>
    <lineage>
        <taxon>unclassified sequences</taxon>
        <taxon>metagenomes</taxon>
        <taxon>ecological metagenomes</taxon>
    </lineage>
</organism>
<name>A0A382TF16_9ZZZZ</name>
<sequence length="32" mass="3462">MTTNPTDPNKVLLTGENSFIRLSKEEGGPLTT</sequence>
<accession>A0A382TF16</accession>
<evidence type="ECO:0000313" key="1">
    <source>
        <dbReference type="EMBL" id="SVD20730.1"/>
    </source>
</evidence>
<gene>
    <name evidence="1" type="ORF">METZ01_LOCUS373584</name>
</gene>